<name>A0AAE3D0A3_9HYPH</name>
<comment type="caution">
    <text evidence="4">The sequence shown here is derived from an EMBL/GenBank/DDBJ whole genome shotgun (WGS) entry which is preliminary data.</text>
</comment>
<evidence type="ECO:0000313" key="4">
    <source>
        <dbReference type="EMBL" id="MBW8636531.1"/>
    </source>
</evidence>
<dbReference type="EMBL" id="JAICBX010000001">
    <property type="protein sequence ID" value="MBW8636531.1"/>
    <property type="molecule type" value="Genomic_DNA"/>
</dbReference>
<dbReference type="Gene3D" id="3.30.1950.10">
    <property type="entry name" value="wza like domain"/>
    <property type="match status" value="1"/>
</dbReference>
<evidence type="ECO:0000313" key="5">
    <source>
        <dbReference type="Proteomes" id="UP001196509"/>
    </source>
</evidence>
<dbReference type="PANTHER" id="PTHR33619:SF3">
    <property type="entry name" value="POLYSACCHARIDE EXPORT PROTEIN GFCE-RELATED"/>
    <property type="match status" value="1"/>
</dbReference>
<accession>A0AAE3D0A3</accession>
<dbReference type="InterPro" id="IPR003715">
    <property type="entry name" value="Poly_export_N"/>
</dbReference>
<dbReference type="Pfam" id="PF10531">
    <property type="entry name" value="SLBB"/>
    <property type="match status" value="1"/>
</dbReference>
<evidence type="ECO:0000256" key="1">
    <source>
        <dbReference type="ARBA" id="ARBA00022729"/>
    </source>
</evidence>
<feature type="domain" description="Soluble ligand binding" evidence="3">
    <location>
        <begin position="118"/>
        <end position="168"/>
    </location>
</feature>
<evidence type="ECO:0000259" key="2">
    <source>
        <dbReference type="Pfam" id="PF02563"/>
    </source>
</evidence>
<keyword evidence="5" id="KW-1185">Reference proteome</keyword>
<dbReference type="AlphaFoldDB" id="A0AAE3D0A3"/>
<protein>
    <submittedName>
        <fullName evidence="4">Polysaccharide export protein</fullName>
    </submittedName>
</protein>
<evidence type="ECO:0000259" key="3">
    <source>
        <dbReference type="Pfam" id="PF10531"/>
    </source>
</evidence>
<organism evidence="4 5">
    <name type="scientific">Flavimaribacter sediminis</name>
    <dbReference type="NCBI Taxonomy" id="2865987"/>
    <lineage>
        <taxon>Bacteria</taxon>
        <taxon>Pseudomonadati</taxon>
        <taxon>Pseudomonadota</taxon>
        <taxon>Alphaproteobacteria</taxon>
        <taxon>Hyphomicrobiales</taxon>
        <taxon>Rhizobiaceae</taxon>
        <taxon>Flavimaribacter</taxon>
    </lineage>
</organism>
<reference evidence="4" key="1">
    <citation type="submission" date="2021-08" db="EMBL/GenBank/DDBJ databases">
        <title>Hoeflea bacterium WL0058 sp. nov., isolated from the sediment.</title>
        <authorList>
            <person name="Wang L."/>
            <person name="Zhang D."/>
        </authorList>
    </citation>
    <scope>NUCLEOTIDE SEQUENCE</scope>
    <source>
        <strain evidence="4">WL0058</strain>
    </source>
</reference>
<feature type="domain" description="Polysaccharide export protein N-terminal" evidence="2">
    <location>
        <begin position="40"/>
        <end position="112"/>
    </location>
</feature>
<dbReference type="GO" id="GO:0015159">
    <property type="term" value="F:polysaccharide transmembrane transporter activity"/>
    <property type="evidence" value="ECO:0007669"/>
    <property type="project" value="InterPro"/>
</dbReference>
<gene>
    <name evidence="4" type="ORF">K1W69_04950</name>
</gene>
<dbReference type="Gene3D" id="3.10.560.10">
    <property type="entry name" value="Outer membrane lipoprotein wza domain like"/>
    <property type="match status" value="1"/>
</dbReference>
<dbReference type="PANTHER" id="PTHR33619">
    <property type="entry name" value="POLYSACCHARIDE EXPORT PROTEIN GFCE-RELATED"/>
    <property type="match status" value="1"/>
</dbReference>
<keyword evidence="1" id="KW-0732">Signal</keyword>
<dbReference type="Pfam" id="PF02563">
    <property type="entry name" value="Poly_export"/>
    <property type="match status" value="1"/>
</dbReference>
<dbReference type="InterPro" id="IPR019554">
    <property type="entry name" value="Soluble_ligand-bd"/>
</dbReference>
<sequence>MAFRSFRYAMAAVLAILAIAPYGCSGYRPAPDAFHEAVIEPYRLGAGDVLRITVYGQDDLSNTYTVDQAGYVAFPLVGAVSARGQTAQSLEGKIASGLRQGFLRDPDVTVQVDRHRSIFVMGEVNAAGQYTYVPGMTVQNAIAIAGGFTVRANQANADVTRQVNGEVMTGRVPISDPIIGGDTIYIRERLF</sequence>
<proteinExistence type="predicted"/>
<dbReference type="Proteomes" id="UP001196509">
    <property type="component" value="Unassembled WGS sequence"/>
</dbReference>
<dbReference type="InterPro" id="IPR049712">
    <property type="entry name" value="Poly_export"/>
</dbReference>